<dbReference type="Proteomes" id="UP000478052">
    <property type="component" value="Unassembled WGS sequence"/>
</dbReference>
<evidence type="ECO:0000313" key="1">
    <source>
        <dbReference type="EMBL" id="KAF0766318.1"/>
    </source>
</evidence>
<organism evidence="1 2">
    <name type="scientific">Aphis craccivora</name>
    <name type="common">Cowpea aphid</name>
    <dbReference type="NCBI Taxonomy" id="307492"/>
    <lineage>
        <taxon>Eukaryota</taxon>
        <taxon>Metazoa</taxon>
        <taxon>Ecdysozoa</taxon>
        <taxon>Arthropoda</taxon>
        <taxon>Hexapoda</taxon>
        <taxon>Insecta</taxon>
        <taxon>Pterygota</taxon>
        <taxon>Neoptera</taxon>
        <taxon>Paraneoptera</taxon>
        <taxon>Hemiptera</taxon>
        <taxon>Sternorrhyncha</taxon>
        <taxon>Aphidomorpha</taxon>
        <taxon>Aphidoidea</taxon>
        <taxon>Aphididae</taxon>
        <taxon>Aphidini</taxon>
        <taxon>Aphis</taxon>
        <taxon>Aphis</taxon>
    </lineage>
</organism>
<dbReference type="AlphaFoldDB" id="A0A6G0Z6W2"/>
<protein>
    <submittedName>
        <fullName evidence="1">Uncharacterized protein</fullName>
    </submittedName>
</protein>
<evidence type="ECO:0000313" key="2">
    <source>
        <dbReference type="Proteomes" id="UP000478052"/>
    </source>
</evidence>
<name>A0A6G0Z6W2_APHCR</name>
<gene>
    <name evidence="1" type="ORF">FWK35_00005328</name>
</gene>
<accession>A0A6G0Z6W2</accession>
<keyword evidence="2" id="KW-1185">Reference proteome</keyword>
<dbReference type="EMBL" id="VUJU01001220">
    <property type="protein sequence ID" value="KAF0766318.1"/>
    <property type="molecule type" value="Genomic_DNA"/>
</dbReference>
<proteinExistence type="predicted"/>
<reference evidence="1 2" key="1">
    <citation type="submission" date="2019-08" db="EMBL/GenBank/DDBJ databases">
        <title>Whole genome of Aphis craccivora.</title>
        <authorList>
            <person name="Voronova N.V."/>
            <person name="Shulinski R.S."/>
            <person name="Bandarenka Y.V."/>
            <person name="Zhorov D.G."/>
            <person name="Warner D."/>
        </authorList>
    </citation>
    <scope>NUCLEOTIDE SEQUENCE [LARGE SCALE GENOMIC DNA]</scope>
    <source>
        <strain evidence="1">180601</strain>
        <tissue evidence="1">Whole Body</tissue>
    </source>
</reference>
<sequence length="59" mass="7207">MFNLFLFLYVHKFYTHKFPMRIEINGCRLYFENKDQSSNTYVVIDHLCIIMSCYVPFKS</sequence>
<comment type="caution">
    <text evidence="1">The sequence shown here is derived from an EMBL/GenBank/DDBJ whole genome shotgun (WGS) entry which is preliminary data.</text>
</comment>